<proteinExistence type="predicted"/>
<reference evidence="1" key="1">
    <citation type="submission" date="2020-10" db="EMBL/GenBank/DDBJ databases">
        <authorList>
            <person name="Gilroy R."/>
        </authorList>
    </citation>
    <scope>NUCLEOTIDE SEQUENCE</scope>
    <source>
        <strain evidence="1">ChiHcec3-11533</strain>
    </source>
</reference>
<dbReference type="SUPFAM" id="SSF55486">
    <property type="entry name" value="Metalloproteases ('zincins'), catalytic domain"/>
    <property type="match status" value="1"/>
</dbReference>
<dbReference type="Gene3D" id="1.10.390.10">
    <property type="entry name" value="Neutral Protease Domain 2"/>
    <property type="match status" value="1"/>
</dbReference>
<gene>
    <name evidence="1" type="ORF">IAB02_01675</name>
</gene>
<evidence type="ECO:0000313" key="2">
    <source>
        <dbReference type="Proteomes" id="UP000824072"/>
    </source>
</evidence>
<dbReference type="InterPro" id="IPR027268">
    <property type="entry name" value="Peptidase_M4/M1_CTD_sf"/>
</dbReference>
<reference evidence="1" key="2">
    <citation type="journal article" date="2021" name="PeerJ">
        <title>Extensive microbial diversity within the chicken gut microbiome revealed by metagenomics and culture.</title>
        <authorList>
            <person name="Gilroy R."/>
            <person name="Ravi A."/>
            <person name="Getino M."/>
            <person name="Pursley I."/>
            <person name="Horton D.L."/>
            <person name="Alikhan N.F."/>
            <person name="Baker D."/>
            <person name="Gharbi K."/>
            <person name="Hall N."/>
            <person name="Watson M."/>
            <person name="Adriaenssens E.M."/>
            <person name="Foster-Nyarko E."/>
            <person name="Jarju S."/>
            <person name="Secka A."/>
            <person name="Antonio M."/>
            <person name="Oren A."/>
            <person name="Chaudhuri R.R."/>
            <person name="La Ragione R."/>
            <person name="Hildebrand F."/>
            <person name="Pallen M.J."/>
        </authorList>
    </citation>
    <scope>NUCLEOTIDE SEQUENCE</scope>
    <source>
        <strain evidence="1">ChiHcec3-11533</strain>
    </source>
</reference>
<dbReference type="EMBL" id="DVMU01000038">
    <property type="protein sequence ID" value="HIU33249.1"/>
    <property type="molecule type" value="Genomic_DNA"/>
</dbReference>
<name>A0A9D1LB53_9FIRM</name>
<sequence>MKQKRLFIRVLALVLTALLVLGVVVSALLSASAEEQTSARDLYEIDIVMLEDQQALQITQRLTYTNRTGEFLDRVMFALYANCLRRESALFYDADSLFRCFPQGYAPGGIEFSEILVNGAQADWALSGENELFLRVACSLEAGESCVFSFSYHLLLPETAAFLGVGETDWRLINFYPLALKYEYGEFVQPQPNQMSEYVYADSADYSVTLSLPTRYLCVAPGDVLAQTVEGETQVLQIAASGLHSFSMALGMRYRLEEGVSDLGTRVLVYGNDRSGVSKTLSYALRALNLYESWFGPLGGNFCFAQSDYGLSFWVGERLTLLNEELFSDADALMRAICLGILKQYFGYRAYHMPTEDAWMTDSLSEYLYCLGIEALDGHERYLTLLNEEYVPSVQYTIPGNLYITSDVALFSPSEYEEVVVKRGCLVFHEVVTAVGQEAFLDALSIYLEKGRDGRVLGEYDLVDALDEATGQSWEAFLTDWLFNIGEYANQTIDWLE</sequence>
<evidence type="ECO:0000313" key="1">
    <source>
        <dbReference type="EMBL" id="HIU33249.1"/>
    </source>
</evidence>
<organism evidence="1 2">
    <name type="scientific">Candidatus Pullichristensenella excrementigallinarum</name>
    <dbReference type="NCBI Taxonomy" id="2840907"/>
    <lineage>
        <taxon>Bacteria</taxon>
        <taxon>Bacillati</taxon>
        <taxon>Bacillota</taxon>
        <taxon>Clostridia</taxon>
        <taxon>Candidatus Pullichristensenella</taxon>
    </lineage>
</organism>
<dbReference type="Proteomes" id="UP000824072">
    <property type="component" value="Unassembled WGS sequence"/>
</dbReference>
<dbReference type="AlphaFoldDB" id="A0A9D1LB53"/>
<protein>
    <submittedName>
        <fullName evidence="1">Uncharacterized protein</fullName>
    </submittedName>
</protein>
<comment type="caution">
    <text evidence="1">The sequence shown here is derived from an EMBL/GenBank/DDBJ whole genome shotgun (WGS) entry which is preliminary data.</text>
</comment>
<accession>A0A9D1LB53</accession>